<dbReference type="EMBL" id="JANQBD010000001">
    <property type="protein sequence ID" value="MCR8629570.1"/>
    <property type="molecule type" value="Genomic_DNA"/>
</dbReference>
<dbReference type="PANTHER" id="PTHR33734:SF34">
    <property type="entry name" value="SPOIVD-ASSOCIATED FACTOR A"/>
    <property type="match status" value="1"/>
</dbReference>
<dbReference type="PROSITE" id="PS51782">
    <property type="entry name" value="LYSM"/>
    <property type="match status" value="2"/>
</dbReference>
<feature type="domain" description="LysM" evidence="2">
    <location>
        <begin position="2"/>
        <end position="47"/>
    </location>
</feature>
<protein>
    <submittedName>
        <fullName evidence="3">LysM peptidoglycan-binding domain-containing protein</fullName>
    </submittedName>
</protein>
<name>A0ABT1Y9V8_9BACL</name>
<dbReference type="InterPro" id="IPR018392">
    <property type="entry name" value="LysM"/>
</dbReference>
<organism evidence="3 4">
    <name type="scientific">Paenibacillus radicis</name>
    <name type="common">ex Xue et al. 2023</name>
    <dbReference type="NCBI Taxonomy" id="2972489"/>
    <lineage>
        <taxon>Bacteria</taxon>
        <taxon>Bacillati</taxon>
        <taxon>Bacillota</taxon>
        <taxon>Bacilli</taxon>
        <taxon>Bacillales</taxon>
        <taxon>Paenibacillaceae</taxon>
        <taxon>Paenibacillus</taxon>
    </lineage>
</organism>
<dbReference type="SMART" id="SM00257">
    <property type="entry name" value="LysM"/>
    <property type="match status" value="2"/>
</dbReference>
<sequence>MKIHMVKKGDTLYDIANKYNVELDKLIENNPQIADPNVIEVGMKVKIPNAPKPVVPPTDYLYKHVVVQGDTLWKLGKAWNIPLHEMIEANPQLKNPNVLMTGEVVYIPKLKSPTKPHQHQHEHHGHSYNPKAQPAIPAPAVPSPVIETPEPNANNENVQPIAQLPTIPEKTQMPEVAANTQMPEVANKAQMPEVANMMQMPEVANKAQMPEVAHMMQMPEVVNKAQMPEVANMMQMPEVNTKMQMQEAPHMDLFQQFQVPATEVFSFDYESWTMPSQPSYQEMPAADNMPFHAYPETSTMPAYFMPPQQPSFNDCGCGGPAFPSYPQAMPYSFSPFSEFPMAEHPSLVNASQHYPQAPFPNMMMPGMEAPYPNMMMPGMEAPYPNMMMPGMEAPYPNMMMPGMEAPYPNTMMPGMEAPCFHSPYDAFAMTNAFPGPGFPSQGFPAYPTYESPFGTAGTPFGTANVKTHCNCGCHDRANISVEPAQRIETPTIVSSNEEKAKVKSAKASKRAGTSTEASIRKLAQKKRRSSSNKVRSQQSPWINV</sequence>
<feature type="region of interest" description="Disordered" evidence="1">
    <location>
        <begin position="113"/>
        <end position="133"/>
    </location>
</feature>
<dbReference type="SUPFAM" id="SSF54106">
    <property type="entry name" value="LysM domain"/>
    <property type="match status" value="2"/>
</dbReference>
<accession>A0ABT1Y9V8</accession>
<keyword evidence="4" id="KW-1185">Reference proteome</keyword>
<dbReference type="Pfam" id="PF01476">
    <property type="entry name" value="LysM"/>
    <property type="match status" value="2"/>
</dbReference>
<comment type="caution">
    <text evidence="3">The sequence shown here is derived from an EMBL/GenBank/DDBJ whole genome shotgun (WGS) entry which is preliminary data.</text>
</comment>
<feature type="compositionally biased region" description="Basic residues" evidence="1">
    <location>
        <begin position="113"/>
        <end position="126"/>
    </location>
</feature>
<evidence type="ECO:0000259" key="2">
    <source>
        <dbReference type="PROSITE" id="PS51782"/>
    </source>
</evidence>
<proteinExistence type="predicted"/>
<dbReference type="InterPro" id="IPR036779">
    <property type="entry name" value="LysM_dom_sf"/>
</dbReference>
<dbReference type="CDD" id="cd00118">
    <property type="entry name" value="LysM"/>
    <property type="match status" value="2"/>
</dbReference>
<dbReference type="RefSeq" id="WP_258211200.1">
    <property type="nucleotide sequence ID" value="NZ_JANQBD010000001.1"/>
</dbReference>
<evidence type="ECO:0000256" key="1">
    <source>
        <dbReference type="SAM" id="MobiDB-lite"/>
    </source>
</evidence>
<gene>
    <name evidence="3" type="ORF">NV381_00005</name>
</gene>
<evidence type="ECO:0000313" key="4">
    <source>
        <dbReference type="Proteomes" id="UP001300012"/>
    </source>
</evidence>
<dbReference type="PANTHER" id="PTHR33734">
    <property type="entry name" value="LYSM DOMAIN-CONTAINING GPI-ANCHORED PROTEIN 2"/>
    <property type="match status" value="1"/>
</dbReference>
<dbReference type="Gene3D" id="3.10.350.10">
    <property type="entry name" value="LysM domain"/>
    <property type="match status" value="2"/>
</dbReference>
<feature type="domain" description="LysM" evidence="2">
    <location>
        <begin position="62"/>
        <end position="107"/>
    </location>
</feature>
<feature type="region of interest" description="Disordered" evidence="1">
    <location>
        <begin position="495"/>
        <end position="544"/>
    </location>
</feature>
<dbReference type="Proteomes" id="UP001300012">
    <property type="component" value="Unassembled WGS sequence"/>
</dbReference>
<reference evidence="3 4" key="1">
    <citation type="submission" date="2022-08" db="EMBL/GenBank/DDBJ databases">
        <title>Paenibacillus endoradicis sp. nov., Paenibacillus radicibacter sp. nov and Paenibacillus pararadicis sp. nov., three cold-adapted plant growth-promoting bacteria isolated from root of Larix gmelinii in Great Khingan.</title>
        <authorList>
            <person name="Xue H."/>
        </authorList>
    </citation>
    <scope>NUCLEOTIDE SEQUENCE [LARGE SCALE GENOMIC DNA]</scope>
    <source>
        <strain evidence="3 4">N5-1-1-5</strain>
    </source>
</reference>
<evidence type="ECO:0000313" key="3">
    <source>
        <dbReference type="EMBL" id="MCR8629570.1"/>
    </source>
</evidence>
<feature type="compositionally biased region" description="Low complexity" evidence="1">
    <location>
        <begin position="531"/>
        <end position="544"/>
    </location>
</feature>